<keyword evidence="2" id="KW-1185">Reference proteome</keyword>
<reference evidence="1" key="1">
    <citation type="submission" date="2023-07" db="EMBL/GenBank/DDBJ databases">
        <title>draft genome sequence of fig (Ficus carica).</title>
        <authorList>
            <person name="Takahashi T."/>
            <person name="Nishimura K."/>
        </authorList>
    </citation>
    <scope>NUCLEOTIDE SEQUENCE</scope>
</reference>
<dbReference type="AlphaFoldDB" id="A0AA88J4Y0"/>
<sequence>MSNHKGAFSKVAQSPMCGRLDGIYQEGGGARETSRNCNG</sequence>
<accession>A0AA88J4Y0</accession>
<protein>
    <submittedName>
        <fullName evidence="1">Uncharacterized protein</fullName>
    </submittedName>
</protein>
<name>A0AA88J4Y0_FICCA</name>
<proteinExistence type="predicted"/>
<evidence type="ECO:0000313" key="1">
    <source>
        <dbReference type="EMBL" id="GMN65208.1"/>
    </source>
</evidence>
<comment type="caution">
    <text evidence="1">The sequence shown here is derived from an EMBL/GenBank/DDBJ whole genome shotgun (WGS) entry which is preliminary data.</text>
</comment>
<gene>
    <name evidence="1" type="ORF">TIFTF001_034276</name>
</gene>
<organism evidence="1 2">
    <name type="scientific">Ficus carica</name>
    <name type="common">Common fig</name>
    <dbReference type="NCBI Taxonomy" id="3494"/>
    <lineage>
        <taxon>Eukaryota</taxon>
        <taxon>Viridiplantae</taxon>
        <taxon>Streptophyta</taxon>
        <taxon>Embryophyta</taxon>
        <taxon>Tracheophyta</taxon>
        <taxon>Spermatophyta</taxon>
        <taxon>Magnoliopsida</taxon>
        <taxon>eudicotyledons</taxon>
        <taxon>Gunneridae</taxon>
        <taxon>Pentapetalae</taxon>
        <taxon>rosids</taxon>
        <taxon>fabids</taxon>
        <taxon>Rosales</taxon>
        <taxon>Moraceae</taxon>
        <taxon>Ficeae</taxon>
        <taxon>Ficus</taxon>
    </lineage>
</organism>
<dbReference type="Proteomes" id="UP001187192">
    <property type="component" value="Unassembled WGS sequence"/>
</dbReference>
<evidence type="ECO:0000313" key="2">
    <source>
        <dbReference type="Proteomes" id="UP001187192"/>
    </source>
</evidence>
<dbReference type="EMBL" id="BTGU01000220">
    <property type="protein sequence ID" value="GMN65208.1"/>
    <property type="molecule type" value="Genomic_DNA"/>
</dbReference>